<dbReference type="Pfam" id="PF07228">
    <property type="entry name" value="SpoIIE"/>
    <property type="match status" value="1"/>
</dbReference>
<feature type="domain" description="PPM-type phosphatase" evidence="2">
    <location>
        <begin position="253"/>
        <end position="461"/>
    </location>
</feature>
<dbReference type="AlphaFoldDB" id="A0A4P8IBJ4"/>
<proteinExistence type="predicted"/>
<dbReference type="InterPro" id="IPR052016">
    <property type="entry name" value="Bact_Sigma-Reg"/>
</dbReference>
<dbReference type="GO" id="GO:0016791">
    <property type="term" value="F:phosphatase activity"/>
    <property type="evidence" value="ECO:0007669"/>
    <property type="project" value="TreeGrafter"/>
</dbReference>
<dbReference type="Pfam" id="PF19732">
    <property type="entry name" value="SpoIIE_N"/>
    <property type="match status" value="1"/>
</dbReference>
<dbReference type="OrthoDB" id="9763774at2"/>
<accession>A0A4P8IBJ4</accession>
<keyword evidence="4" id="KW-1185">Reference proteome</keyword>
<dbReference type="PANTHER" id="PTHR43156:SF2">
    <property type="entry name" value="STAGE II SPORULATION PROTEIN E"/>
    <property type="match status" value="1"/>
</dbReference>
<dbReference type="Proteomes" id="UP000298653">
    <property type="component" value="Chromosome"/>
</dbReference>
<dbReference type="SUPFAM" id="SSF81606">
    <property type="entry name" value="PP2C-like"/>
    <property type="match status" value="1"/>
</dbReference>
<dbReference type="PANTHER" id="PTHR43156">
    <property type="entry name" value="STAGE II SPORULATION PROTEIN E-RELATED"/>
    <property type="match status" value="1"/>
</dbReference>
<dbReference type="InterPro" id="IPR036457">
    <property type="entry name" value="PPM-type-like_dom_sf"/>
</dbReference>
<dbReference type="InterPro" id="IPR001932">
    <property type="entry name" value="PPM-type_phosphatase-like_dom"/>
</dbReference>
<organism evidence="3 4">
    <name type="scientific">Anaerostipes rhamnosivorans</name>
    <dbReference type="NCBI Taxonomy" id="1229621"/>
    <lineage>
        <taxon>Bacteria</taxon>
        <taxon>Bacillati</taxon>
        <taxon>Bacillota</taxon>
        <taxon>Clostridia</taxon>
        <taxon>Lachnospirales</taxon>
        <taxon>Lachnospiraceae</taxon>
        <taxon>Anaerostipes</taxon>
    </lineage>
</organism>
<evidence type="ECO:0000313" key="4">
    <source>
        <dbReference type="Proteomes" id="UP000298653"/>
    </source>
</evidence>
<dbReference type="InterPro" id="IPR045768">
    <property type="entry name" value="SpoIIE_N"/>
</dbReference>
<evidence type="ECO:0000313" key="3">
    <source>
        <dbReference type="EMBL" id="QCP33847.1"/>
    </source>
</evidence>
<evidence type="ECO:0000256" key="1">
    <source>
        <dbReference type="ARBA" id="ARBA00022801"/>
    </source>
</evidence>
<dbReference type="EMBL" id="CP040058">
    <property type="protein sequence ID" value="QCP33847.1"/>
    <property type="molecule type" value="Genomic_DNA"/>
</dbReference>
<name>A0A4P8IBJ4_9FIRM</name>
<dbReference type="KEGG" id="arf:AR1Y2_0393"/>
<dbReference type="Gene3D" id="3.60.40.10">
    <property type="entry name" value="PPM-type phosphatase domain"/>
    <property type="match status" value="1"/>
</dbReference>
<protein>
    <submittedName>
        <fullName evidence="3">Stage II sporulation serine phosphatase for sigma-F activation (SpoIIE)</fullName>
    </submittedName>
</protein>
<reference evidence="3 4" key="1">
    <citation type="submission" date="2019-05" db="EMBL/GenBank/DDBJ databases">
        <title>Complete genome sequencing of Anaerostipes rhamnosivorans.</title>
        <authorList>
            <person name="Bui T.P.N."/>
            <person name="de Vos W.M."/>
        </authorList>
    </citation>
    <scope>NUCLEOTIDE SEQUENCE [LARGE SCALE GENOMIC DNA]</scope>
    <source>
        <strain evidence="3 4">1y2</strain>
    </source>
</reference>
<gene>
    <name evidence="3" type="ORF">AR1Y2_0393</name>
</gene>
<dbReference type="SMART" id="SM00331">
    <property type="entry name" value="PP2C_SIG"/>
    <property type="match status" value="1"/>
</dbReference>
<keyword evidence="1" id="KW-0378">Hydrolase</keyword>
<sequence length="465" mass="53549">MPIIKKKEPVEEIFFNELEDITSYNMKQMEHCLTTIGKRMCAEQREDLEKKDGRTIIESTILKECMLCQGKEKCQLTLEDRDKLGALLEKQGGLSVQNIRSVCRCQREKEWVDEINTIYERELFLYACEQRFIEMRRMIGEQYIEAGRMFRSFAAQKYQLSGVQPIQERIEKGLKAHHLKVKKVYIYEDDMRGKQIYLFLKAQKGRERTTKEVARWLSVILQEKLQPLPNGKQAIGETYEMMGVQAATKFHVLTGVISRAEKEDMKNGDNFSMGTVGNHRFVSMISDGMGTGNAANKDSKAVIETLEELLEVGLDEKRAIQLLQSIFVFWPEKERYSTLDYIQIDLYAGIGSFLKLGACPCFLKRKGQVEMVQLDSLPVGVLKEKKLPIHRKKLEAEDFILQVSDGIIDSLGGNGVELLMEYMTQINTTRPQGFVDELMEKIESTEGYEKKDDMTMIGLGIWDKY</sequence>
<dbReference type="RefSeq" id="WP_137327467.1">
    <property type="nucleotide sequence ID" value="NZ_CP040058.1"/>
</dbReference>
<evidence type="ECO:0000259" key="2">
    <source>
        <dbReference type="SMART" id="SM00331"/>
    </source>
</evidence>